<reference evidence="1" key="1">
    <citation type="journal article" date="2020" name="Stud. Mycol.">
        <title>101 Dothideomycetes genomes: a test case for predicting lifestyles and emergence of pathogens.</title>
        <authorList>
            <person name="Haridas S."/>
            <person name="Albert R."/>
            <person name="Binder M."/>
            <person name="Bloem J."/>
            <person name="Labutti K."/>
            <person name="Salamov A."/>
            <person name="Andreopoulos B."/>
            <person name="Baker S."/>
            <person name="Barry K."/>
            <person name="Bills G."/>
            <person name="Bluhm B."/>
            <person name="Cannon C."/>
            <person name="Castanera R."/>
            <person name="Culley D."/>
            <person name="Daum C."/>
            <person name="Ezra D."/>
            <person name="Gonzalez J."/>
            <person name="Henrissat B."/>
            <person name="Kuo A."/>
            <person name="Liang C."/>
            <person name="Lipzen A."/>
            <person name="Lutzoni F."/>
            <person name="Magnuson J."/>
            <person name="Mondo S."/>
            <person name="Nolan M."/>
            <person name="Ohm R."/>
            <person name="Pangilinan J."/>
            <person name="Park H.-J."/>
            <person name="Ramirez L."/>
            <person name="Alfaro M."/>
            <person name="Sun H."/>
            <person name="Tritt A."/>
            <person name="Yoshinaga Y."/>
            <person name="Zwiers L.-H."/>
            <person name="Turgeon B."/>
            <person name="Goodwin S."/>
            <person name="Spatafora J."/>
            <person name="Crous P."/>
            <person name="Grigoriev I."/>
        </authorList>
    </citation>
    <scope>NUCLEOTIDE SEQUENCE</scope>
    <source>
        <strain evidence="1">CBS 122367</strain>
    </source>
</reference>
<organism evidence="1 2">
    <name type="scientific">Lentithecium fluviatile CBS 122367</name>
    <dbReference type="NCBI Taxonomy" id="1168545"/>
    <lineage>
        <taxon>Eukaryota</taxon>
        <taxon>Fungi</taxon>
        <taxon>Dikarya</taxon>
        <taxon>Ascomycota</taxon>
        <taxon>Pezizomycotina</taxon>
        <taxon>Dothideomycetes</taxon>
        <taxon>Pleosporomycetidae</taxon>
        <taxon>Pleosporales</taxon>
        <taxon>Massarineae</taxon>
        <taxon>Lentitheciaceae</taxon>
        <taxon>Lentithecium</taxon>
    </lineage>
</organism>
<gene>
    <name evidence="1" type="ORF">K458DRAFT_171542</name>
</gene>
<accession>A0A6G1JCK4</accession>
<dbReference type="AlphaFoldDB" id="A0A6G1JCK4"/>
<evidence type="ECO:0000313" key="2">
    <source>
        <dbReference type="Proteomes" id="UP000799291"/>
    </source>
</evidence>
<proteinExistence type="predicted"/>
<evidence type="ECO:0000313" key="1">
    <source>
        <dbReference type="EMBL" id="KAF2687869.1"/>
    </source>
</evidence>
<sequence>MYVRNFAHRVVYWDTNPLKREYRNITTRMELAWYLISCMEEREYALDSLRSTADDPSRFPEGGPLCNPGDALILFLQRDGVYAEEGLGEDGPQYDHTEADEEIKGLKELKGKPAKECSGFTRSHFKGRLVNLGMWGKMKKWWRGQYRFNERVEGDIECDSTKRGTRFGTLKGIQID</sequence>
<protein>
    <submittedName>
        <fullName evidence="1">Uncharacterized protein</fullName>
    </submittedName>
</protein>
<dbReference type="Proteomes" id="UP000799291">
    <property type="component" value="Unassembled WGS sequence"/>
</dbReference>
<dbReference type="EMBL" id="MU005574">
    <property type="protein sequence ID" value="KAF2687869.1"/>
    <property type="molecule type" value="Genomic_DNA"/>
</dbReference>
<keyword evidence="2" id="KW-1185">Reference proteome</keyword>
<name>A0A6G1JCK4_9PLEO</name>